<keyword evidence="2" id="KW-0732">Signal</keyword>
<feature type="compositionally biased region" description="Acidic residues" evidence="1">
    <location>
        <begin position="212"/>
        <end position="236"/>
    </location>
</feature>
<organism evidence="3 4">
    <name type="scientific">Protopolystoma xenopodis</name>
    <dbReference type="NCBI Taxonomy" id="117903"/>
    <lineage>
        <taxon>Eukaryota</taxon>
        <taxon>Metazoa</taxon>
        <taxon>Spiralia</taxon>
        <taxon>Lophotrochozoa</taxon>
        <taxon>Platyhelminthes</taxon>
        <taxon>Monogenea</taxon>
        <taxon>Polyopisthocotylea</taxon>
        <taxon>Polystomatidea</taxon>
        <taxon>Polystomatidae</taxon>
        <taxon>Protopolystoma</taxon>
    </lineage>
</organism>
<dbReference type="EMBL" id="CAAALY010018098">
    <property type="protein sequence ID" value="VEL13543.1"/>
    <property type="molecule type" value="Genomic_DNA"/>
</dbReference>
<keyword evidence="4" id="KW-1185">Reference proteome</keyword>
<comment type="caution">
    <text evidence="3">The sequence shown here is derived from an EMBL/GenBank/DDBJ whole genome shotgun (WGS) entry which is preliminary data.</text>
</comment>
<sequence>MLFVVLLSFGLISTLRLTLSARVILFYPTNEKSCRQAVVAVDTGSVATSCYAADDQAGIAAPVDVCLHSRQQEGETCVCGCACSCECECGRPARVRPARQDSSQQSQVDSRLDGRLDEIAVGCLASESDSDSDSCSNRAPETGVAVAPLTVAFPGVVNLPMSSLCRLSPPPELPHWSLPSDRVPGYSPAELAAAERSLKRISQTTGRAGVVDEGDGDGDGDGEGDAGGEGDGDGDGEGMLNRSVGVGTVGGGRGEQLGVAGLLRHVSCDLRQHKPESSAHHR</sequence>
<evidence type="ECO:0000256" key="1">
    <source>
        <dbReference type="SAM" id="MobiDB-lite"/>
    </source>
</evidence>
<evidence type="ECO:0000313" key="3">
    <source>
        <dbReference type="EMBL" id="VEL13543.1"/>
    </source>
</evidence>
<reference evidence="3" key="1">
    <citation type="submission" date="2018-11" db="EMBL/GenBank/DDBJ databases">
        <authorList>
            <consortium name="Pathogen Informatics"/>
        </authorList>
    </citation>
    <scope>NUCLEOTIDE SEQUENCE</scope>
</reference>
<feature type="region of interest" description="Disordered" evidence="1">
    <location>
        <begin position="200"/>
        <end position="255"/>
    </location>
</feature>
<feature type="signal peptide" evidence="2">
    <location>
        <begin position="1"/>
        <end position="20"/>
    </location>
</feature>
<evidence type="ECO:0000313" key="4">
    <source>
        <dbReference type="Proteomes" id="UP000784294"/>
    </source>
</evidence>
<evidence type="ECO:0000256" key="2">
    <source>
        <dbReference type="SAM" id="SignalP"/>
    </source>
</evidence>
<name>A0A3S5B584_9PLAT</name>
<proteinExistence type="predicted"/>
<dbReference type="AlphaFoldDB" id="A0A3S5B584"/>
<dbReference type="Proteomes" id="UP000784294">
    <property type="component" value="Unassembled WGS sequence"/>
</dbReference>
<protein>
    <submittedName>
        <fullName evidence="3">Uncharacterized protein</fullName>
    </submittedName>
</protein>
<feature type="chain" id="PRO_5018761080" evidence="2">
    <location>
        <begin position="21"/>
        <end position="282"/>
    </location>
</feature>
<accession>A0A3S5B584</accession>
<gene>
    <name evidence="3" type="ORF">PXEA_LOCUS6983</name>
</gene>
<feature type="non-terminal residue" evidence="3">
    <location>
        <position position="1"/>
    </location>
</feature>